<evidence type="ECO:0000313" key="4">
    <source>
        <dbReference type="Proteomes" id="UP001176478"/>
    </source>
</evidence>
<feature type="compositionally biased region" description="Polar residues" evidence="1">
    <location>
        <begin position="181"/>
        <end position="192"/>
    </location>
</feature>
<gene>
    <name evidence="3" type="ORF">Q5E86_03895</name>
</gene>
<organism evidence="3 4">
    <name type="scientific">Providencia huashanensis</name>
    <dbReference type="NCBI Taxonomy" id="3037798"/>
    <lineage>
        <taxon>Bacteria</taxon>
        <taxon>Pseudomonadati</taxon>
        <taxon>Pseudomonadota</taxon>
        <taxon>Gammaproteobacteria</taxon>
        <taxon>Enterobacterales</taxon>
        <taxon>Morganellaceae</taxon>
        <taxon>Providencia</taxon>
    </lineage>
</organism>
<feature type="domain" description="Bacteriophage Mu Gp45 N-terminal" evidence="2">
    <location>
        <begin position="22"/>
        <end position="89"/>
    </location>
</feature>
<name>A0ABT9AND4_9GAMM</name>
<sequence length="192" mass="21212">MIAQFNKFTASISRRLRLLVSRGVVNFVNDSLKQQNLQISMLADETADDVERFQDYGHTSVPPAGSEAIVLSVGGVRQHLVAIAVDNRSVRLGNLKEGDSALYHLEGHNILLTEDGVIRIECKKLEIVADETVFDCPQTQFLGDVEIMGVSKAQDHQSDGKSGKDHTHKEHDGYDTGKPQWMQSMISNYSGS</sequence>
<dbReference type="Proteomes" id="UP001176478">
    <property type="component" value="Unassembled WGS sequence"/>
</dbReference>
<accession>A0ABT9AND4</accession>
<feature type="compositionally biased region" description="Basic and acidic residues" evidence="1">
    <location>
        <begin position="153"/>
        <end position="175"/>
    </location>
</feature>
<reference evidence="3" key="2">
    <citation type="journal article" date="2024" name="Int. J. Antimicrob. Agents">
        <title>Identification of a novel Providencia species showing multi-drug-resistant in three patients with hospital-acquired infection.</title>
        <authorList>
            <person name="Yang W."/>
            <person name="Chen J."/>
            <person name="Yang F."/>
            <person name="Ji P."/>
            <person name="Shen S."/>
            <person name="Yin D."/>
            <person name="Hu F."/>
        </authorList>
    </citation>
    <scope>NUCLEOTIDE SEQUENCE</scope>
    <source>
        <strain evidence="3">CRE-138-0111</strain>
    </source>
</reference>
<evidence type="ECO:0000313" key="3">
    <source>
        <dbReference type="EMBL" id="MDO7855531.1"/>
    </source>
</evidence>
<dbReference type="EMBL" id="JAUQTG010000001">
    <property type="protein sequence ID" value="MDO7855531.1"/>
    <property type="molecule type" value="Genomic_DNA"/>
</dbReference>
<comment type="caution">
    <text evidence="3">The sequence shown here is derived from an EMBL/GenBank/DDBJ whole genome shotgun (WGS) entry which is preliminary data.</text>
</comment>
<dbReference type="InterPro" id="IPR014462">
    <property type="entry name" value="Phage_Mu_Gp45"/>
</dbReference>
<protein>
    <submittedName>
        <fullName evidence="3">Phage baseplate assembly protein V</fullName>
    </submittedName>
</protein>
<dbReference type="NCBIfam" id="TIGR01644">
    <property type="entry name" value="phage_P2_V"/>
    <property type="match status" value="1"/>
</dbReference>
<dbReference type="Pfam" id="PF06890">
    <property type="entry name" value="Phage_Mu_Gp45"/>
    <property type="match status" value="1"/>
</dbReference>
<dbReference type="PIRSF" id="PIRSF012337">
    <property type="entry name" value="gp45"/>
    <property type="match status" value="1"/>
</dbReference>
<evidence type="ECO:0000256" key="1">
    <source>
        <dbReference type="SAM" id="MobiDB-lite"/>
    </source>
</evidence>
<evidence type="ECO:0000259" key="2">
    <source>
        <dbReference type="Pfam" id="PF06890"/>
    </source>
</evidence>
<dbReference type="InterPro" id="IPR053861">
    <property type="entry name" value="Phage_Mu_Gp45_N"/>
</dbReference>
<proteinExistence type="predicted"/>
<dbReference type="InterPro" id="IPR013046">
    <property type="entry name" value="GpV/Gp45"/>
</dbReference>
<reference evidence="3" key="1">
    <citation type="submission" date="2023-07" db="EMBL/GenBank/DDBJ databases">
        <authorList>
            <person name="Yang W."/>
            <person name="Chen J."/>
            <person name="Ji P."/>
            <person name="Hu F."/>
        </authorList>
    </citation>
    <scope>NUCLEOTIDE SEQUENCE</scope>
    <source>
        <strain evidence="3">CRE-138-0111</strain>
    </source>
</reference>
<keyword evidence="4" id="KW-1185">Reference proteome</keyword>
<feature type="region of interest" description="Disordered" evidence="1">
    <location>
        <begin position="152"/>
        <end position="192"/>
    </location>
</feature>